<evidence type="ECO:0000313" key="1">
    <source>
        <dbReference type="EMBL" id="EMR12231.1"/>
    </source>
</evidence>
<keyword evidence="2" id="KW-1185">Reference proteome</keyword>
<dbReference type="eggNOG" id="COG0551">
    <property type="taxonomic scope" value="Bacteria"/>
</dbReference>
<proteinExistence type="predicted"/>
<gene>
    <name evidence="1" type="ORF">MPL1_11448</name>
</gene>
<organism evidence="1 2">
    <name type="scientific">Methylophaga lonarensis MPL</name>
    <dbReference type="NCBI Taxonomy" id="1286106"/>
    <lineage>
        <taxon>Bacteria</taxon>
        <taxon>Pseudomonadati</taxon>
        <taxon>Pseudomonadota</taxon>
        <taxon>Gammaproteobacteria</taxon>
        <taxon>Thiotrichales</taxon>
        <taxon>Piscirickettsiaceae</taxon>
        <taxon>Methylophaga</taxon>
    </lineage>
</organism>
<reference evidence="1 2" key="1">
    <citation type="journal article" date="2013" name="Genome Announc.">
        <title>Draft Genome Sequence of Methylophaga lonarensis MPLT, a Haloalkaliphilic (Non-Methane-Utilizing) Methylotroph.</title>
        <authorList>
            <person name="Shetty S.A."/>
            <person name="Marathe N.P."/>
            <person name="Munot H."/>
            <person name="Antony C.P."/>
            <person name="Dhotre D.P."/>
            <person name="Murrell J.C."/>
            <person name="Shouche Y.S."/>
        </authorList>
    </citation>
    <scope>NUCLEOTIDE SEQUENCE [LARGE SCALE GENOMIC DNA]</scope>
    <source>
        <strain evidence="1 2">MPL</strain>
    </source>
</reference>
<comment type="caution">
    <text evidence="1">The sequence shown here is derived from an EMBL/GenBank/DDBJ whole genome shotgun (WGS) entry which is preliminary data.</text>
</comment>
<dbReference type="PATRIC" id="fig|1286106.3.peg.2290"/>
<evidence type="ECO:0000313" key="2">
    <source>
        <dbReference type="Proteomes" id="UP000012019"/>
    </source>
</evidence>
<dbReference type="RefSeq" id="WP_009727244.1">
    <property type="nucleotide sequence ID" value="NZ_APHR01000065.1"/>
</dbReference>
<name>M7NYE6_9GAMM</name>
<accession>M7NYE6</accession>
<dbReference type="Proteomes" id="UP000012019">
    <property type="component" value="Unassembled WGS sequence"/>
</dbReference>
<protein>
    <submittedName>
        <fullName evidence="1">Uncharacterized protein</fullName>
    </submittedName>
</protein>
<dbReference type="AlphaFoldDB" id="M7NYE6"/>
<dbReference type="EMBL" id="APHR01000065">
    <property type="protein sequence ID" value="EMR12231.1"/>
    <property type="molecule type" value="Genomic_DNA"/>
</dbReference>
<feature type="non-terminal residue" evidence="1">
    <location>
        <position position="1"/>
    </location>
</feature>
<sequence length="62" mass="6941">QTMPVYDAEELSELISTAVTPPAQASLESEPEVEIDFKVVIEPEDSAERPTSLKLRTLRVHF</sequence>